<evidence type="ECO:0000256" key="3">
    <source>
        <dbReference type="ARBA" id="ARBA00022763"/>
    </source>
</evidence>
<evidence type="ECO:0000313" key="7">
    <source>
        <dbReference type="EMBL" id="AEK64795.1"/>
    </source>
</evidence>
<dbReference type="InterPro" id="IPR014721">
    <property type="entry name" value="Ribsml_uS5_D2-typ_fold_subgr"/>
</dbReference>
<dbReference type="EMBL" id="JF511468">
    <property type="protein sequence ID" value="AEK64795.1"/>
    <property type="molecule type" value="mRNA"/>
</dbReference>
<comment type="subcellular location">
    <subcellularLocation>
        <location evidence="1">Nucleus</location>
    </subcellularLocation>
</comment>
<proteinExistence type="evidence at transcript level"/>
<keyword evidence="3" id="KW-0227">DNA damage</keyword>
<dbReference type="InterPro" id="IPR038973">
    <property type="entry name" value="MutL/Mlh/Pms-like"/>
</dbReference>
<evidence type="ECO:0000256" key="5">
    <source>
        <dbReference type="ARBA" id="ARBA00023242"/>
    </source>
</evidence>
<reference evidence="7" key="1">
    <citation type="journal article" date="2011" name="PLoS ONE">
        <title>Loss of DNA mismatch repair imparts a selective advantage in planarian adult stem cells.</title>
        <authorList>
            <person name="Hollenbach J.P."/>
            <person name="Resch A.M."/>
            <person name="Palakodeti D."/>
            <person name="Graveley B.R."/>
            <person name="Heinen C.D."/>
        </authorList>
    </citation>
    <scope>NUCLEOTIDE SEQUENCE</scope>
</reference>
<dbReference type="PANTHER" id="PTHR10073:SF12">
    <property type="entry name" value="DNA MISMATCH REPAIR PROTEIN MLH1"/>
    <property type="match status" value="1"/>
</dbReference>
<sequence length="715" mass="80877">MSEIKRIKKLDDNVINKIAAGEIIQRPANAIKELLENSLDANSTQIIISVKQGGLGVIQIQDNGSGICKEDFPILCEKFTTSKLQEFQDLLTISTFGFRGEALASVTHVAHVQITSKTIDSPCAYKAEFSNSKLLEPPKPCAGNTGTIVRVEDLFYNIPIRKASLKSAREEYSKIIEVVSNYAILNAHKCSITLKKIDDNATSSPDVRIVAETSIEDCVVELFGGELSKQLLTIDLKNDKLDFFLSGRISKPNYNNRKFRFILFINQRLVHCDLLKKSIENVYGNLLPKHAYPFAFLHLQLPSKNIDVNVHPTKFEVHFLHQELIVASIQSFIEKSISSSSESRNFSTQSFLNRSTNSLNNSVSISTRPSEKIRVDPKLQKIHSFLTKSTATNCNRSLSVLKERNLCDDPTLKMENTSIISIGKPKETIKFPQFVKCKTPDKPLPMSESASFMVSHSTPDPVSKRHKRIFELTTLDNLRKSIEEITNICDWKNFVYVGMIDHDRILVQRDKDLLLLNTQVVNYNLFYQLCLYHFGNFGEIDLIDQNASEDDGNRTLLKDLFVYGLKGTDQLYEGVNADEMITLLISHSDLLLDYFSIKIDVEAKTLLTIPLVLDKFIPDLRRLPKFIVNLCTNINYSDEALCIHGICREIAEFYAFGIGSSSSLFADKTEFDTVFENTIPPMYRSFLHIPSSFEHDGTLVKLTSLPDLYSVFERC</sequence>
<dbReference type="FunFam" id="3.30.230.10:FF:000014">
    <property type="entry name" value="DNA mismatch repair protein Mlh1"/>
    <property type="match status" value="1"/>
</dbReference>
<keyword evidence="5" id="KW-0539">Nucleus</keyword>
<dbReference type="PROSITE" id="PS00058">
    <property type="entry name" value="DNA_MISMATCH_REPAIR_1"/>
    <property type="match status" value="1"/>
</dbReference>
<dbReference type="SMART" id="SM01340">
    <property type="entry name" value="DNA_mis_repair"/>
    <property type="match status" value="1"/>
</dbReference>
<dbReference type="InterPro" id="IPR032189">
    <property type="entry name" value="Mlh1_C"/>
</dbReference>
<keyword evidence="4" id="KW-0234">DNA repair</keyword>
<accession>G1BGK0</accession>
<dbReference type="GO" id="GO:0016887">
    <property type="term" value="F:ATP hydrolysis activity"/>
    <property type="evidence" value="ECO:0007669"/>
    <property type="project" value="InterPro"/>
</dbReference>
<dbReference type="FunFam" id="3.30.565.10:FF:000003">
    <property type="entry name" value="DNA mismatch repair endonuclease MutL"/>
    <property type="match status" value="1"/>
</dbReference>
<dbReference type="Pfam" id="PF13589">
    <property type="entry name" value="HATPase_c_3"/>
    <property type="match status" value="1"/>
</dbReference>
<comment type="similarity">
    <text evidence="2">Belongs to the DNA mismatch repair MutL/HexB family.</text>
</comment>
<organism evidence="7">
    <name type="scientific">Schmidtea mediterranea</name>
    <name type="common">Freshwater planarian flatworm</name>
    <dbReference type="NCBI Taxonomy" id="79327"/>
    <lineage>
        <taxon>Eukaryota</taxon>
        <taxon>Metazoa</taxon>
        <taxon>Spiralia</taxon>
        <taxon>Lophotrochozoa</taxon>
        <taxon>Platyhelminthes</taxon>
        <taxon>Rhabditophora</taxon>
        <taxon>Seriata</taxon>
        <taxon>Tricladida</taxon>
        <taxon>Continenticola</taxon>
        <taxon>Geoplanoidea</taxon>
        <taxon>Dugesiidae</taxon>
        <taxon>Schmidtea</taxon>
    </lineage>
</organism>
<dbReference type="InterPro" id="IPR013507">
    <property type="entry name" value="DNA_mismatch_S5_2-like"/>
</dbReference>
<feature type="non-terminal residue" evidence="7">
    <location>
        <position position="715"/>
    </location>
</feature>
<dbReference type="OrthoDB" id="10263226at2759"/>
<dbReference type="CDD" id="cd16926">
    <property type="entry name" value="HATPase_MutL-MLH-PMS-like"/>
    <property type="match status" value="1"/>
</dbReference>
<dbReference type="AlphaFoldDB" id="G1BGK0"/>
<feature type="domain" description="DNA mismatch repair protein S5" evidence="6">
    <location>
        <begin position="219"/>
        <end position="338"/>
    </location>
</feature>
<dbReference type="GO" id="GO:0032389">
    <property type="term" value="C:MutLalpha complex"/>
    <property type="evidence" value="ECO:0007669"/>
    <property type="project" value="TreeGrafter"/>
</dbReference>
<gene>
    <name evidence="7" type="primary">mlh1</name>
</gene>
<dbReference type="PANTHER" id="PTHR10073">
    <property type="entry name" value="DNA MISMATCH REPAIR PROTEIN MLH, PMS, MUTL"/>
    <property type="match status" value="1"/>
</dbReference>
<dbReference type="Pfam" id="PF16413">
    <property type="entry name" value="Mlh1_C"/>
    <property type="match status" value="1"/>
</dbReference>
<dbReference type="GO" id="GO:0030983">
    <property type="term" value="F:mismatched DNA binding"/>
    <property type="evidence" value="ECO:0007669"/>
    <property type="project" value="InterPro"/>
</dbReference>
<dbReference type="InterPro" id="IPR036890">
    <property type="entry name" value="HATPase_C_sf"/>
</dbReference>
<dbReference type="Gene3D" id="3.30.230.10">
    <property type="match status" value="1"/>
</dbReference>
<dbReference type="InterPro" id="IPR020568">
    <property type="entry name" value="Ribosomal_Su5_D2-typ_SF"/>
</dbReference>
<evidence type="ECO:0000256" key="2">
    <source>
        <dbReference type="ARBA" id="ARBA00006082"/>
    </source>
</evidence>
<dbReference type="GO" id="GO:0005524">
    <property type="term" value="F:ATP binding"/>
    <property type="evidence" value="ECO:0007669"/>
    <property type="project" value="InterPro"/>
</dbReference>
<protein>
    <submittedName>
        <fullName evidence="7">Mlh1</fullName>
    </submittedName>
</protein>
<dbReference type="InterPro" id="IPR002099">
    <property type="entry name" value="MutL/Mlh/PMS"/>
</dbReference>
<dbReference type="InterPro" id="IPR014762">
    <property type="entry name" value="DNA_mismatch_repair_CS"/>
</dbReference>
<evidence type="ECO:0000256" key="1">
    <source>
        <dbReference type="ARBA" id="ARBA00004123"/>
    </source>
</evidence>
<dbReference type="Pfam" id="PF01119">
    <property type="entry name" value="DNA_mis_repair"/>
    <property type="match status" value="1"/>
</dbReference>
<name>G1BGK0_SCHMD</name>
<dbReference type="GO" id="GO:0006298">
    <property type="term" value="P:mismatch repair"/>
    <property type="evidence" value="ECO:0007669"/>
    <property type="project" value="InterPro"/>
</dbReference>
<dbReference type="GO" id="GO:0140664">
    <property type="term" value="F:ATP-dependent DNA damage sensor activity"/>
    <property type="evidence" value="ECO:0007669"/>
    <property type="project" value="InterPro"/>
</dbReference>
<evidence type="ECO:0000256" key="4">
    <source>
        <dbReference type="ARBA" id="ARBA00023204"/>
    </source>
</evidence>
<dbReference type="SUPFAM" id="SSF54211">
    <property type="entry name" value="Ribosomal protein S5 domain 2-like"/>
    <property type="match status" value="1"/>
</dbReference>
<dbReference type="NCBIfam" id="TIGR00585">
    <property type="entry name" value="mutl"/>
    <property type="match status" value="1"/>
</dbReference>
<evidence type="ECO:0000259" key="6">
    <source>
        <dbReference type="SMART" id="SM01340"/>
    </source>
</evidence>
<dbReference type="SUPFAM" id="SSF55874">
    <property type="entry name" value="ATPase domain of HSP90 chaperone/DNA topoisomerase II/histidine kinase"/>
    <property type="match status" value="1"/>
</dbReference>
<dbReference type="Gene3D" id="3.30.565.10">
    <property type="entry name" value="Histidine kinase-like ATPase, C-terminal domain"/>
    <property type="match status" value="1"/>
</dbReference>